<dbReference type="Pfam" id="PF00106">
    <property type="entry name" value="adh_short"/>
    <property type="match status" value="1"/>
</dbReference>
<evidence type="ECO:0000256" key="3">
    <source>
        <dbReference type="RuleBase" id="RU000363"/>
    </source>
</evidence>
<dbReference type="RefSeq" id="WP_090774763.1">
    <property type="nucleotide sequence ID" value="NZ_FMYM01000002.1"/>
</dbReference>
<dbReference type="AlphaFoldDB" id="A0A1G6GZJ7"/>
<name>A0A1G6GZJ7_9BACI</name>
<protein>
    <submittedName>
        <fullName evidence="4">Short-chain dehydrogenase</fullName>
    </submittedName>
</protein>
<dbReference type="InterPro" id="IPR020904">
    <property type="entry name" value="Sc_DH/Rdtase_CS"/>
</dbReference>
<evidence type="ECO:0000256" key="2">
    <source>
        <dbReference type="ARBA" id="ARBA00023002"/>
    </source>
</evidence>
<dbReference type="Proteomes" id="UP000242662">
    <property type="component" value="Unassembled WGS sequence"/>
</dbReference>
<dbReference type="PROSITE" id="PS00061">
    <property type="entry name" value="ADH_SHORT"/>
    <property type="match status" value="1"/>
</dbReference>
<dbReference type="InterPro" id="IPR002347">
    <property type="entry name" value="SDR_fam"/>
</dbReference>
<dbReference type="Gene3D" id="3.40.50.720">
    <property type="entry name" value="NAD(P)-binding Rossmann-like Domain"/>
    <property type="match status" value="1"/>
</dbReference>
<evidence type="ECO:0000313" key="5">
    <source>
        <dbReference type="Proteomes" id="UP000242662"/>
    </source>
</evidence>
<dbReference type="GO" id="GO:0016491">
    <property type="term" value="F:oxidoreductase activity"/>
    <property type="evidence" value="ECO:0007669"/>
    <property type="project" value="UniProtKB-KW"/>
</dbReference>
<keyword evidence="5" id="KW-1185">Reference proteome</keyword>
<keyword evidence="2" id="KW-0560">Oxidoreductase</keyword>
<dbReference type="PRINTS" id="PR00081">
    <property type="entry name" value="GDHRDH"/>
</dbReference>
<dbReference type="PANTHER" id="PTHR42901">
    <property type="entry name" value="ALCOHOL DEHYDROGENASE"/>
    <property type="match status" value="1"/>
</dbReference>
<reference evidence="5" key="1">
    <citation type="submission" date="2016-09" db="EMBL/GenBank/DDBJ databases">
        <authorList>
            <person name="Varghese N."/>
            <person name="Submissions S."/>
        </authorList>
    </citation>
    <scope>NUCLEOTIDE SEQUENCE [LARGE SCALE GENOMIC DNA]</scope>
    <source>
        <strain evidence="5">25nlg</strain>
    </source>
</reference>
<evidence type="ECO:0000313" key="4">
    <source>
        <dbReference type="EMBL" id="SDB87381.1"/>
    </source>
</evidence>
<dbReference type="PRINTS" id="PR00080">
    <property type="entry name" value="SDRFAMILY"/>
</dbReference>
<sequence>MSQKVVMISGASKGLGRALALDFAKKGYALVLAARGADQLYQLERELKKEGATTLVMPGDLSKEEDVERFVSLALAEFGRIDVLINNASIFGPGPTLLLDYAQEEMTRVMHMNTMLPFLVTKKVLPAMLENKRGVVITLTSEAGKTGFAEWGAYGISKFAVEGMIETWADELDGTGVQMYLVDPGEMNTDMHAIAVPDCDYPLAEPEERLPIFHYLATGEAPTGTRFEAAAFRDGLNEWGVGL</sequence>
<organism evidence="4 5">
    <name type="scientific">Shouchella lonarensis</name>
    <dbReference type="NCBI Taxonomy" id="1464122"/>
    <lineage>
        <taxon>Bacteria</taxon>
        <taxon>Bacillati</taxon>
        <taxon>Bacillota</taxon>
        <taxon>Bacilli</taxon>
        <taxon>Bacillales</taxon>
        <taxon>Bacillaceae</taxon>
        <taxon>Shouchella</taxon>
    </lineage>
</organism>
<dbReference type="CDD" id="cd05233">
    <property type="entry name" value="SDR_c"/>
    <property type="match status" value="1"/>
</dbReference>
<dbReference type="SUPFAM" id="SSF51735">
    <property type="entry name" value="NAD(P)-binding Rossmann-fold domains"/>
    <property type="match status" value="1"/>
</dbReference>
<dbReference type="OrthoDB" id="9775296at2"/>
<accession>A0A1G6GZJ7</accession>
<dbReference type="EMBL" id="FMYM01000002">
    <property type="protein sequence ID" value="SDB87381.1"/>
    <property type="molecule type" value="Genomic_DNA"/>
</dbReference>
<dbReference type="PANTHER" id="PTHR42901:SF1">
    <property type="entry name" value="ALCOHOL DEHYDROGENASE"/>
    <property type="match status" value="1"/>
</dbReference>
<dbReference type="STRING" id="1464122.SAMN05421737_102186"/>
<proteinExistence type="inferred from homology"/>
<dbReference type="InterPro" id="IPR036291">
    <property type="entry name" value="NAD(P)-bd_dom_sf"/>
</dbReference>
<gene>
    <name evidence="4" type="ORF">SAMN05421737_102186</name>
</gene>
<comment type="similarity">
    <text evidence="1 3">Belongs to the short-chain dehydrogenases/reductases (SDR) family.</text>
</comment>
<evidence type="ECO:0000256" key="1">
    <source>
        <dbReference type="ARBA" id="ARBA00006484"/>
    </source>
</evidence>